<dbReference type="FunFam" id="3.10.20.30:FF:000005">
    <property type="entry name" value="Threonine--tRNA ligase"/>
    <property type="match status" value="1"/>
</dbReference>
<dbReference type="GO" id="GO:0006435">
    <property type="term" value="P:threonyl-tRNA aminoacylation"/>
    <property type="evidence" value="ECO:0007669"/>
    <property type="project" value="UniProtKB-UniRule"/>
</dbReference>
<dbReference type="PANTHER" id="PTHR11451:SF44">
    <property type="entry name" value="THREONINE--TRNA LIGASE, CHLOROPLASTIC_MITOCHONDRIAL 2"/>
    <property type="match status" value="1"/>
</dbReference>
<feature type="region of interest" description="Catalytic" evidence="13">
    <location>
        <begin position="259"/>
        <end position="550"/>
    </location>
</feature>
<dbReference type="InterPro" id="IPR012675">
    <property type="entry name" value="Beta-grasp_dom_sf"/>
</dbReference>
<evidence type="ECO:0000256" key="5">
    <source>
        <dbReference type="ARBA" id="ARBA00022723"/>
    </source>
</evidence>
<dbReference type="FunFam" id="3.30.980.10:FF:000005">
    <property type="entry name" value="Threonyl-tRNA synthetase, mitochondrial"/>
    <property type="match status" value="1"/>
</dbReference>
<keyword evidence="10 13" id="KW-0648">Protein biosynthesis</keyword>
<dbReference type="AlphaFoldDB" id="B6BWY4"/>
<evidence type="ECO:0000256" key="3">
    <source>
        <dbReference type="ARBA" id="ARBA00022555"/>
    </source>
</evidence>
<dbReference type="InterPro" id="IPR004095">
    <property type="entry name" value="TGS"/>
</dbReference>
<comment type="subunit">
    <text evidence="13">Homodimer.</text>
</comment>
<evidence type="ECO:0000259" key="15">
    <source>
        <dbReference type="PROSITE" id="PS51880"/>
    </source>
</evidence>
<evidence type="ECO:0000256" key="12">
    <source>
        <dbReference type="ARBA" id="ARBA00049515"/>
    </source>
</evidence>
<dbReference type="GO" id="GO:0004829">
    <property type="term" value="F:threonine-tRNA ligase activity"/>
    <property type="evidence" value="ECO:0007669"/>
    <property type="project" value="UniProtKB-UniRule"/>
</dbReference>
<evidence type="ECO:0000256" key="13">
    <source>
        <dbReference type="HAMAP-Rule" id="MF_00184"/>
    </source>
</evidence>
<dbReference type="InterPro" id="IPR018163">
    <property type="entry name" value="Thr/Ala-tRNA-synth_IIc_edit"/>
</dbReference>
<dbReference type="HAMAP" id="MF_00184">
    <property type="entry name" value="Thr_tRNA_synth"/>
    <property type="match status" value="1"/>
</dbReference>
<keyword evidence="3 13" id="KW-0820">tRNA-binding</keyword>
<keyword evidence="9 13" id="KW-0694">RNA-binding</keyword>
<dbReference type="FunFam" id="3.30.930.10:FF:000002">
    <property type="entry name" value="Threonine--tRNA ligase"/>
    <property type="match status" value="1"/>
</dbReference>
<keyword evidence="6 13" id="KW-0547">Nucleotide-binding</keyword>
<keyword evidence="17" id="KW-1185">Reference proteome</keyword>
<reference evidence="17" key="1">
    <citation type="journal article" date="2012" name="Stand. Genomic Sci.">
        <title>Genome sequence of strain HIMB624, a cultured representative from the OM43 clade of marine Betaproteobacteria.</title>
        <authorList>
            <person name="Huggett M.J."/>
            <person name="Hayakawa D.H."/>
            <person name="Rappe M.S."/>
        </authorList>
    </citation>
    <scope>NUCLEOTIDE SEQUENCE [LARGE SCALE GENOMIC DNA]</scope>
    <source>
        <strain evidence="17">KB13</strain>
    </source>
</reference>
<dbReference type="SUPFAM" id="SSF55681">
    <property type="entry name" value="Class II aaRS and biotin synthetases"/>
    <property type="match status" value="1"/>
</dbReference>
<dbReference type="EMBL" id="DS995299">
    <property type="protein sequence ID" value="EDZ64968.1"/>
    <property type="molecule type" value="Genomic_DNA"/>
</dbReference>
<dbReference type="STRING" id="314607.KB13_1100"/>
<feature type="domain" description="Aminoacyl-transfer RNA synthetases class-II family profile" evidence="14">
    <location>
        <begin position="278"/>
        <end position="550"/>
    </location>
</feature>
<evidence type="ECO:0000256" key="11">
    <source>
        <dbReference type="ARBA" id="ARBA00023146"/>
    </source>
</evidence>
<dbReference type="SUPFAM" id="SSF52954">
    <property type="entry name" value="Class II aaRS ABD-related"/>
    <property type="match status" value="1"/>
</dbReference>
<dbReference type="SMART" id="SM00863">
    <property type="entry name" value="tRNA_SAD"/>
    <property type="match status" value="1"/>
</dbReference>
<dbReference type="InterPro" id="IPR012947">
    <property type="entry name" value="tRNA_SAD"/>
</dbReference>
<dbReference type="InterPro" id="IPR004154">
    <property type="entry name" value="Anticodon-bd"/>
</dbReference>
<dbReference type="PROSITE" id="PS51880">
    <property type="entry name" value="TGS"/>
    <property type="match status" value="1"/>
</dbReference>
<dbReference type="InterPro" id="IPR006195">
    <property type="entry name" value="aa-tRNA-synth_II"/>
</dbReference>
<dbReference type="InterPro" id="IPR033728">
    <property type="entry name" value="ThrRS_core"/>
</dbReference>
<dbReference type="InterPro" id="IPR047246">
    <property type="entry name" value="ThrRS_anticodon"/>
</dbReference>
<dbReference type="EC" id="6.1.1.3" evidence="13"/>
<dbReference type="Pfam" id="PF03129">
    <property type="entry name" value="HGTP_anticodon"/>
    <property type="match status" value="1"/>
</dbReference>
<dbReference type="InterPro" id="IPR036621">
    <property type="entry name" value="Anticodon-bd_dom_sf"/>
</dbReference>
<dbReference type="NCBIfam" id="TIGR00418">
    <property type="entry name" value="thrS"/>
    <property type="match status" value="1"/>
</dbReference>
<dbReference type="HOGENOM" id="CLU_008554_0_1_4"/>
<proteinExistence type="inferred from homology"/>
<evidence type="ECO:0000313" key="16">
    <source>
        <dbReference type="EMBL" id="EDZ64968.1"/>
    </source>
</evidence>
<evidence type="ECO:0000313" key="17">
    <source>
        <dbReference type="Proteomes" id="UP000004188"/>
    </source>
</evidence>
<dbReference type="PANTHER" id="PTHR11451">
    <property type="entry name" value="THREONINE-TRNA LIGASE"/>
    <property type="match status" value="1"/>
</dbReference>
<comment type="subcellular location">
    <subcellularLocation>
        <location evidence="13">Cytoplasm</location>
    </subcellularLocation>
</comment>
<keyword evidence="7 13" id="KW-0862">Zinc</keyword>
<dbReference type="FunFam" id="3.30.54.20:FF:000002">
    <property type="entry name" value="Threonine--tRNA ligase"/>
    <property type="match status" value="1"/>
</dbReference>
<evidence type="ECO:0000256" key="7">
    <source>
        <dbReference type="ARBA" id="ARBA00022833"/>
    </source>
</evidence>
<evidence type="ECO:0000259" key="14">
    <source>
        <dbReference type="PROSITE" id="PS50862"/>
    </source>
</evidence>
<evidence type="ECO:0000256" key="6">
    <source>
        <dbReference type="ARBA" id="ARBA00022741"/>
    </source>
</evidence>
<evidence type="ECO:0000256" key="8">
    <source>
        <dbReference type="ARBA" id="ARBA00022840"/>
    </source>
</evidence>
<keyword evidence="4 13" id="KW-0436">Ligase</keyword>
<name>B6BWY4_9PROT</name>
<comment type="cofactor">
    <cofactor evidence="13">
        <name>Zn(2+)</name>
        <dbReference type="ChEBI" id="CHEBI:29105"/>
    </cofactor>
    <text evidence="13">Binds 1 zinc ion per subunit.</text>
</comment>
<dbReference type="Gene3D" id="3.30.980.10">
    <property type="entry name" value="Threonyl-trna Synthetase, Chain A, domain 2"/>
    <property type="match status" value="1"/>
</dbReference>
<dbReference type="CDD" id="cd00860">
    <property type="entry name" value="ThrRS_anticodon"/>
    <property type="match status" value="1"/>
</dbReference>
<accession>B6BWY4</accession>
<dbReference type="GO" id="GO:0000049">
    <property type="term" value="F:tRNA binding"/>
    <property type="evidence" value="ECO:0007669"/>
    <property type="project" value="UniProtKB-KW"/>
</dbReference>
<dbReference type="CDD" id="cd01667">
    <property type="entry name" value="TGS_ThrRS"/>
    <property type="match status" value="1"/>
</dbReference>
<dbReference type="InterPro" id="IPR012676">
    <property type="entry name" value="TGS-like"/>
</dbReference>
<keyword evidence="8 13" id="KW-0067">ATP-binding</keyword>
<dbReference type="CDD" id="cd00771">
    <property type="entry name" value="ThrRS_core"/>
    <property type="match status" value="1"/>
</dbReference>
<dbReference type="PRINTS" id="PR01047">
    <property type="entry name" value="TRNASYNTHTHR"/>
</dbReference>
<evidence type="ECO:0000256" key="10">
    <source>
        <dbReference type="ARBA" id="ARBA00022917"/>
    </source>
</evidence>
<organism evidence="16 17">
    <name type="scientific">beta proteobacterium KB13</name>
    <dbReference type="NCBI Taxonomy" id="314607"/>
    <lineage>
        <taxon>Bacteria</taxon>
        <taxon>Pseudomonadati</taxon>
        <taxon>Pseudomonadota</taxon>
        <taxon>Betaproteobacteria</taxon>
        <taxon>Nitrosomonadales</taxon>
        <taxon>OM43 clade</taxon>
    </lineage>
</organism>
<dbReference type="GO" id="GO:0005524">
    <property type="term" value="F:ATP binding"/>
    <property type="evidence" value="ECO:0007669"/>
    <property type="project" value="UniProtKB-UniRule"/>
</dbReference>
<dbReference type="Gene3D" id="3.40.50.800">
    <property type="entry name" value="Anticodon-binding domain"/>
    <property type="match status" value="1"/>
</dbReference>
<sequence>MVGVVGSNPIAPTNLNNMIKITLPDGSIKEFENTITLSDVAYDIGEGLGRAALAGHVDGKLVDLTHEITSDAAVSIVTAKNDEGLDIIRHSTAHLLAYAVKELFPEAQVTIGPTIDDGFYYDFSYHRAFTPEDLSAIEKKMAELVKEDHAVTREVMKRDDAVKFFLDQGEKYKAEIIGSIPQDEEVTVYHEGKFSDLCRGPHVPSTGKLKVFKLMKVAGAYWRGDSNNEMLQRIYGTAWATKDDLKDYLHRLEEAEKRDHRKLGKHLDLFHIQDNAPGMVFWHAKGWSLWQEIENYMRKKFVDYGYQEIKTPTVLDKTLWEKSGHWENYHENMFITHSEHRDYAVKPMNCPGHVQIFNHSLHSYRELPLRLAEFGSCHRNEPSGALHGLMRVRGFTQDDAHIFCTEDQILDEVINFNKMLMETYKDFGFNDIEVKLSTRPEKRVGSDEVWDQSEKALEEALKATGLDYEIQPGEGAFYGPKIEYVLRDSLNRLWQCGTIQLDFNLPVRLNAEYVDENSNKKHPVMLHRAIVGSMERFIGILIEHYAGKFPTWLAPVQAVVMNISDSQAKYVGDVVDFLKKNDIRCESDLRNEKITYKIREHSISRIPFMLVIGDREMQNKQVAVRTQQGEDLGVMTLEEFVETMNTQITAKS</sequence>
<dbReference type="InterPro" id="IPR002320">
    <property type="entry name" value="Thr-tRNA-ligase_IIa"/>
</dbReference>
<dbReference type="FunFam" id="3.40.50.800:FF:000001">
    <property type="entry name" value="Threonine--tRNA ligase"/>
    <property type="match status" value="1"/>
</dbReference>
<dbReference type="InterPro" id="IPR045864">
    <property type="entry name" value="aa-tRNA-synth_II/BPL/LPL"/>
</dbReference>
<dbReference type="PROSITE" id="PS50862">
    <property type="entry name" value="AA_TRNA_LIGASE_II"/>
    <property type="match status" value="1"/>
</dbReference>
<dbReference type="Gene3D" id="3.10.20.30">
    <property type="match status" value="1"/>
</dbReference>
<dbReference type="SUPFAM" id="SSF55186">
    <property type="entry name" value="ThrRS/AlaRS common domain"/>
    <property type="match status" value="1"/>
</dbReference>
<dbReference type="SUPFAM" id="SSF81271">
    <property type="entry name" value="TGS-like"/>
    <property type="match status" value="1"/>
</dbReference>
<evidence type="ECO:0000256" key="4">
    <source>
        <dbReference type="ARBA" id="ARBA00022598"/>
    </source>
</evidence>
<dbReference type="Pfam" id="PF00587">
    <property type="entry name" value="tRNA-synt_2b"/>
    <property type="match status" value="1"/>
</dbReference>
<evidence type="ECO:0000256" key="1">
    <source>
        <dbReference type="ARBA" id="ARBA00008226"/>
    </source>
</evidence>
<dbReference type="InterPro" id="IPR002314">
    <property type="entry name" value="aa-tRNA-synt_IIb"/>
</dbReference>
<dbReference type="Proteomes" id="UP000004188">
    <property type="component" value="Unassembled WGS sequence"/>
</dbReference>
<dbReference type="GO" id="GO:0046872">
    <property type="term" value="F:metal ion binding"/>
    <property type="evidence" value="ECO:0007669"/>
    <property type="project" value="UniProtKB-KW"/>
</dbReference>
<feature type="binding site" evidence="13">
    <location>
        <position position="401"/>
    </location>
    <ligand>
        <name>Zn(2+)</name>
        <dbReference type="ChEBI" id="CHEBI:29105"/>
        <note>catalytic</note>
    </ligand>
</feature>
<feature type="binding site" evidence="13">
    <location>
        <position position="350"/>
    </location>
    <ligand>
        <name>Zn(2+)</name>
        <dbReference type="ChEBI" id="CHEBI:29105"/>
        <note>catalytic</note>
    </ligand>
</feature>
<keyword evidence="2 13" id="KW-0963">Cytoplasm</keyword>
<dbReference type="Gene3D" id="3.30.54.20">
    <property type="match status" value="1"/>
</dbReference>
<dbReference type="GO" id="GO:0005829">
    <property type="term" value="C:cytosol"/>
    <property type="evidence" value="ECO:0007669"/>
    <property type="project" value="TreeGrafter"/>
</dbReference>
<gene>
    <name evidence="13 16" type="primary">thrS</name>
    <name evidence="16" type="ORF">KB13_1100</name>
</gene>
<comment type="similarity">
    <text evidence="1 13">Belongs to the class-II aminoacyl-tRNA synthetase family.</text>
</comment>
<evidence type="ECO:0000256" key="9">
    <source>
        <dbReference type="ARBA" id="ARBA00022884"/>
    </source>
</evidence>
<feature type="binding site" evidence="13">
    <location>
        <position position="527"/>
    </location>
    <ligand>
        <name>Zn(2+)</name>
        <dbReference type="ChEBI" id="CHEBI:29105"/>
        <note>catalytic</note>
    </ligand>
</feature>
<dbReference type="Gene3D" id="3.30.930.10">
    <property type="entry name" value="Bira Bifunctional Protein, Domain 2"/>
    <property type="match status" value="1"/>
</dbReference>
<feature type="domain" description="TGS" evidence="15">
    <location>
        <begin position="17"/>
        <end position="78"/>
    </location>
</feature>
<comment type="catalytic activity">
    <reaction evidence="12 13">
        <text>tRNA(Thr) + L-threonine + ATP = L-threonyl-tRNA(Thr) + AMP + diphosphate + H(+)</text>
        <dbReference type="Rhea" id="RHEA:24624"/>
        <dbReference type="Rhea" id="RHEA-COMP:9670"/>
        <dbReference type="Rhea" id="RHEA-COMP:9704"/>
        <dbReference type="ChEBI" id="CHEBI:15378"/>
        <dbReference type="ChEBI" id="CHEBI:30616"/>
        <dbReference type="ChEBI" id="CHEBI:33019"/>
        <dbReference type="ChEBI" id="CHEBI:57926"/>
        <dbReference type="ChEBI" id="CHEBI:78442"/>
        <dbReference type="ChEBI" id="CHEBI:78534"/>
        <dbReference type="ChEBI" id="CHEBI:456215"/>
        <dbReference type="EC" id="6.1.1.3"/>
    </reaction>
</comment>
<keyword evidence="5 13" id="KW-0479">Metal-binding</keyword>
<keyword evidence="11 13" id="KW-0030">Aminoacyl-tRNA synthetase</keyword>
<dbReference type="Pfam" id="PF02824">
    <property type="entry name" value="TGS"/>
    <property type="match status" value="1"/>
</dbReference>
<dbReference type="eggNOG" id="COG0441">
    <property type="taxonomic scope" value="Bacteria"/>
</dbReference>
<evidence type="ECO:0000256" key="2">
    <source>
        <dbReference type="ARBA" id="ARBA00022490"/>
    </source>
</evidence>
<dbReference type="Pfam" id="PF07973">
    <property type="entry name" value="tRNA_SAD"/>
    <property type="match status" value="1"/>
</dbReference>
<protein>
    <recommendedName>
        <fullName evidence="13">Threonine--tRNA ligase</fullName>
        <ecNumber evidence="13">6.1.1.3</ecNumber>
    </recommendedName>
    <alternativeName>
        <fullName evidence="13">Threonyl-tRNA synthetase</fullName>
        <shortName evidence="13">ThrRS</shortName>
    </alternativeName>
</protein>